<evidence type="ECO:0000256" key="2">
    <source>
        <dbReference type="ARBA" id="ARBA00022525"/>
    </source>
</evidence>
<keyword evidence="3" id="KW-0732">Signal</keyword>
<name>A0A151B6W1_9CLOT</name>
<proteinExistence type="predicted"/>
<accession>A0A151B6W1</accession>
<feature type="domain" description="Carbohydrate-binding module family 96" evidence="4">
    <location>
        <begin position="6"/>
        <end position="158"/>
    </location>
</feature>
<reference evidence="5 6" key="1">
    <citation type="submission" date="2016-02" db="EMBL/GenBank/DDBJ databases">
        <title>Genome sequence of Clostridium tepidiprofundi DSM 19306.</title>
        <authorList>
            <person name="Poehlein A."/>
            <person name="Daniel R."/>
        </authorList>
    </citation>
    <scope>NUCLEOTIDE SEQUENCE [LARGE SCALE GENOMIC DNA]</scope>
    <source>
        <strain evidence="5 6">DSM 19306</strain>
    </source>
</reference>
<dbReference type="EMBL" id="LTBA01000003">
    <property type="protein sequence ID" value="KYH35482.1"/>
    <property type="molecule type" value="Genomic_DNA"/>
</dbReference>
<dbReference type="Proteomes" id="UP000075531">
    <property type="component" value="Unassembled WGS sequence"/>
</dbReference>
<sequence>MDLILQLNPVQDASIYQGFPDESYGSSTSLFIGQYSGMFTVFRTLLKFELPSILNDVTINSAKLKLYVYRKDASGVQPAEIYQYNQDFDESVTWNEAQTASKTLIKTINISGTGHLDIDVLDIITSWLNDTSLYRCIEIYGVEDSNALIGFRSSEYSDLDMVPVIEIDYSDASTTIDSITSGNYNINTANTILLGQKFSTTFGIENKGDLNSGLAIAQISDYPTAPPSVQWMDDDVVEIAPGERKVLTTIAARKADRVAIISTKIRSLCKAIDSTASPPTSWDYDMKDNLIVNTNEDVATENYSNQTALQWNQDPAATFNIDDEGVIHVQSSDISSGSPKSAEIQTTTKNVDTLSYIPFDLDLIDINDATNLDAYLLSDKIANVDGIVSSSDITVDTTVTPIEVVFRTQYTTFTSSNANVKVDGYIETDESMAGLKANVYYHDGTTTTYSLIASNVDLGTVGVSDKKIYISQISPAGLIALGAQSGKTDYFKFEITRSSGTVTDYNIVQRDIAGPVDASTGLIDDNKEKILAENSESLTV</sequence>
<dbReference type="PATRIC" id="fig|1121338.3.peg.665"/>
<dbReference type="Pfam" id="PF24517">
    <property type="entry name" value="CBM96"/>
    <property type="match status" value="1"/>
</dbReference>
<evidence type="ECO:0000256" key="1">
    <source>
        <dbReference type="ARBA" id="ARBA00004613"/>
    </source>
</evidence>
<keyword evidence="6" id="KW-1185">Reference proteome</keyword>
<organism evidence="5 6">
    <name type="scientific">Clostridium tepidiprofundi DSM 19306</name>
    <dbReference type="NCBI Taxonomy" id="1121338"/>
    <lineage>
        <taxon>Bacteria</taxon>
        <taxon>Bacillati</taxon>
        <taxon>Bacillota</taxon>
        <taxon>Clostridia</taxon>
        <taxon>Eubacteriales</taxon>
        <taxon>Clostridiaceae</taxon>
        <taxon>Clostridium</taxon>
    </lineage>
</organism>
<keyword evidence="2" id="KW-0964">Secreted</keyword>
<protein>
    <recommendedName>
        <fullName evidence="4">Carbohydrate-binding module family 96 domain-containing protein</fullName>
    </recommendedName>
</protein>
<dbReference type="InterPro" id="IPR055372">
    <property type="entry name" value="CBM96"/>
</dbReference>
<dbReference type="AlphaFoldDB" id="A0A151B6W1"/>
<dbReference type="NCBIfam" id="NF033679">
    <property type="entry name" value="DNRLRE_dom"/>
    <property type="match status" value="1"/>
</dbReference>
<comment type="subcellular location">
    <subcellularLocation>
        <location evidence="1">Secreted</location>
    </subcellularLocation>
</comment>
<comment type="caution">
    <text evidence="5">The sequence shown here is derived from an EMBL/GenBank/DDBJ whole genome shotgun (WGS) entry which is preliminary data.</text>
</comment>
<evidence type="ECO:0000256" key="3">
    <source>
        <dbReference type="ARBA" id="ARBA00022729"/>
    </source>
</evidence>
<gene>
    <name evidence="5" type="ORF">CLTEP_06580</name>
</gene>
<dbReference type="GO" id="GO:0005576">
    <property type="term" value="C:extracellular region"/>
    <property type="evidence" value="ECO:0007669"/>
    <property type="project" value="UniProtKB-SubCell"/>
</dbReference>
<evidence type="ECO:0000313" key="5">
    <source>
        <dbReference type="EMBL" id="KYH35482.1"/>
    </source>
</evidence>
<evidence type="ECO:0000259" key="4">
    <source>
        <dbReference type="Pfam" id="PF24517"/>
    </source>
</evidence>
<evidence type="ECO:0000313" key="6">
    <source>
        <dbReference type="Proteomes" id="UP000075531"/>
    </source>
</evidence>
<dbReference type="STRING" id="1121338.CLTEP_06580"/>